<name>A0A8D9C9F7_9VIRU</name>
<protein>
    <submittedName>
        <fullName evidence="1">Uncharacterized protein</fullName>
    </submittedName>
</protein>
<dbReference type="EMBL" id="OU342829">
    <property type="protein sequence ID" value="CAG7581238.1"/>
    <property type="molecule type" value="Genomic_DNA"/>
</dbReference>
<proteinExistence type="predicted"/>
<reference evidence="1" key="1">
    <citation type="submission" date="2021-06" db="EMBL/GenBank/DDBJ databases">
        <authorList>
            <person name="Gannon L."/>
            <person name="Redgwell R T."/>
            <person name="Michniewski S."/>
            <person name="Harrison D C."/>
            <person name="Millard A."/>
        </authorList>
    </citation>
    <scope>NUCLEOTIDE SEQUENCE</scope>
</reference>
<evidence type="ECO:0000313" key="1">
    <source>
        <dbReference type="EMBL" id="CAG7581238.1"/>
    </source>
</evidence>
<sequence length="120" mass="14640">MLIIIIIILLSIVPFIILRASVKKISEYRVLREEYHSEKEKVFDYRSNLYHTDRILYGEFNVRFTEHGVLSYGYFRNKHATDKNIQEVKEKIVDLHGRFPEIFKQEYREDRFKKLLENEK</sequence>
<gene>
    <name evidence="1" type="ORF">SLAVMIC_00743</name>
</gene>
<accession>A0A8D9C9F7</accession>
<organism evidence="1">
    <name type="scientific">uncultured marine phage</name>
    <dbReference type="NCBI Taxonomy" id="707152"/>
    <lineage>
        <taxon>Viruses</taxon>
        <taxon>environmental samples</taxon>
    </lineage>
</organism>